<sequence length="93" mass="10084">MYCSQCVYSQEWIDLGLMSTYQHAEMILWEILGAVVVAGNDSDLKTTYGTSKVKVLETGALSEDGEMMSSVRAVEDGDSLACYDSFAARLGGN</sequence>
<evidence type="ECO:0000313" key="1">
    <source>
        <dbReference type="EMBL" id="KAL1543175.1"/>
    </source>
</evidence>
<proteinExistence type="predicted"/>
<dbReference type="EMBL" id="JBEAFC010000008">
    <property type="protein sequence ID" value="KAL1543175.1"/>
    <property type="molecule type" value="Genomic_DNA"/>
</dbReference>
<keyword evidence="1" id="KW-0378">Hydrolase</keyword>
<evidence type="ECO:0000313" key="2">
    <source>
        <dbReference type="Proteomes" id="UP001567538"/>
    </source>
</evidence>
<accession>A0ABD1GGD4</accession>
<keyword evidence="2" id="KW-1185">Reference proteome</keyword>
<gene>
    <name evidence="1" type="ORF">AAHA92_20184</name>
</gene>
<dbReference type="Proteomes" id="UP001567538">
    <property type="component" value="Unassembled WGS sequence"/>
</dbReference>
<reference evidence="1 2" key="1">
    <citation type="submission" date="2024-06" db="EMBL/GenBank/DDBJ databases">
        <title>A chromosome level genome sequence of Diviner's sage (Salvia divinorum).</title>
        <authorList>
            <person name="Ford S.A."/>
            <person name="Ro D.-K."/>
            <person name="Ness R.W."/>
            <person name="Phillips M.A."/>
        </authorList>
    </citation>
    <scope>NUCLEOTIDE SEQUENCE [LARGE SCALE GENOMIC DNA]</scope>
    <source>
        <strain evidence="1">SAF-2024a</strain>
        <tissue evidence="1">Leaf</tissue>
    </source>
</reference>
<comment type="caution">
    <text evidence="1">The sequence shown here is derived from an EMBL/GenBank/DDBJ whole genome shotgun (WGS) entry which is preliminary data.</text>
</comment>
<name>A0ABD1GGD4_SALDI</name>
<organism evidence="1 2">
    <name type="scientific">Salvia divinorum</name>
    <name type="common">Maria pastora</name>
    <name type="synonym">Diviner's sage</name>
    <dbReference type="NCBI Taxonomy" id="28513"/>
    <lineage>
        <taxon>Eukaryota</taxon>
        <taxon>Viridiplantae</taxon>
        <taxon>Streptophyta</taxon>
        <taxon>Embryophyta</taxon>
        <taxon>Tracheophyta</taxon>
        <taxon>Spermatophyta</taxon>
        <taxon>Magnoliopsida</taxon>
        <taxon>eudicotyledons</taxon>
        <taxon>Gunneridae</taxon>
        <taxon>Pentapetalae</taxon>
        <taxon>asterids</taxon>
        <taxon>lamiids</taxon>
        <taxon>Lamiales</taxon>
        <taxon>Lamiaceae</taxon>
        <taxon>Nepetoideae</taxon>
        <taxon>Mentheae</taxon>
        <taxon>Salviinae</taxon>
        <taxon>Salvia</taxon>
        <taxon>Salvia subgen. Calosphace</taxon>
    </lineage>
</organism>
<dbReference type="GO" id="GO:0016787">
    <property type="term" value="F:hydrolase activity"/>
    <property type="evidence" value="ECO:0007669"/>
    <property type="project" value="UniProtKB-KW"/>
</dbReference>
<protein>
    <submittedName>
        <fullName evidence="1">Inosine-uridine preferring nucleoside hydrolase</fullName>
    </submittedName>
</protein>
<dbReference type="AlphaFoldDB" id="A0ABD1GGD4"/>